<dbReference type="EMBL" id="SMAN01000005">
    <property type="protein sequence ID" value="TCT24568.1"/>
    <property type="molecule type" value="Genomic_DNA"/>
</dbReference>
<evidence type="ECO:0000313" key="3">
    <source>
        <dbReference type="Proteomes" id="UP000294650"/>
    </source>
</evidence>
<reference evidence="2 3" key="1">
    <citation type="submission" date="2019-03" db="EMBL/GenBank/DDBJ databases">
        <title>Genomic Encyclopedia of Type Strains, Phase IV (KMG-IV): sequencing the most valuable type-strain genomes for metagenomic binning, comparative biology and taxonomic classification.</title>
        <authorList>
            <person name="Goeker M."/>
        </authorList>
    </citation>
    <scope>NUCLEOTIDE SEQUENCE [LARGE SCALE GENOMIC DNA]</scope>
    <source>
        <strain evidence="2 3">DSM 25894</strain>
    </source>
</reference>
<gene>
    <name evidence="2" type="ORF">EDD68_10520</name>
</gene>
<dbReference type="PANTHER" id="PTHR33930">
    <property type="entry name" value="ALKYL HYDROPEROXIDE REDUCTASE AHPD"/>
    <property type="match status" value="1"/>
</dbReference>
<proteinExistence type="predicted"/>
<dbReference type="Gene3D" id="1.20.1290.10">
    <property type="entry name" value="AhpD-like"/>
    <property type="match status" value="1"/>
</dbReference>
<dbReference type="AlphaFoldDB" id="A0A4R3N5S3"/>
<feature type="domain" description="Carboxymuconolactone decarboxylase-like" evidence="1">
    <location>
        <begin position="37"/>
        <end position="117"/>
    </location>
</feature>
<name>A0A4R3N5S3_9BACI</name>
<evidence type="ECO:0000259" key="1">
    <source>
        <dbReference type="Pfam" id="PF02627"/>
    </source>
</evidence>
<comment type="caution">
    <text evidence="2">The sequence shown here is derived from an EMBL/GenBank/DDBJ whole genome shotgun (WGS) entry which is preliminary data.</text>
</comment>
<protein>
    <submittedName>
        <fullName evidence="2">AhpD family alkylhydroperoxidase</fullName>
    </submittedName>
</protein>
<organism evidence="2 3">
    <name type="scientific">Melghiribacillus thermohalophilus</name>
    <dbReference type="NCBI Taxonomy" id="1324956"/>
    <lineage>
        <taxon>Bacteria</taxon>
        <taxon>Bacillati</taxon>
        <taxon>Bacillota</taxon>
        <taxon>Bacilli</taxon>
        <taxon>Bacillales</taxon>
        <taxon>Bacillaceae</taxon>
        <taxon>Melghiribacillus</taxon>
    </lineage>
</organism>
<dbReference type="InterPro" id="IPR004675">
    <property type="entry name" value="AhpD_core"/>
</dbReference>
<dbReference type="SUPFAM" id="SSF69118">
    <property type="entry name" value="AhpD-like"/>
    <property type="match status" value="1"/>
</dbReference>
<dbReference type="InterPro" id="IPR003779">
    <property type="entry name" value="CMD-like"/>
</dbReference>
<sequence>MDTRDTLYDNQNGAVNYFDQSIMDYKQGSARLRERLPEMTQGYFDFTDACFKPGAIKEKEKQLMALAISIYAQDEYCIIYHTKGAVEHGATEQEIMETLAISAALGGGAAFSQGATLAMDTFDHYQNQNTH</sequence>
<dbReference type="Proteomes" id="UP000294650">
    <property type="component" value="Unassembled WGS sequence"/>
</dbReference>
<keyword evidence="3" id="KW-1185">Reference proteome</keyword>
<evidence type="ECO:0000313" key="2">
    <source>
        <dbReference type="EMBL" id="TCT24568.1"/>
    </source>
</evidence>
<dbReference type="Pfam" id="PF02627">
    <property type="entry name" value="CMD"/>
    <property type="match status" value="1"/>
</dbReference>
<keyword evidence="2" id="KW-0560">Oxidoreductase</keyword>
<keyword evidence="2" id="KW-0575">Peroxidase</keyword>
<dbReference type="OrthoDB" id="1683318at2"/>
<dbReference type="NCBIfam" id="TIGR00778">
    <property type="entry name" value="ahpD_dom"/>
    <property type="match status" value="1"/>
</dbReference>
<dbReference type="RefSeq" id="WP_132371385.1">
    <property type="nucleotide sequence ID" value="NZ_SMAN01000005.1"/>
</dbReference>
<dbReference type="PANTHER" id="PTHR33930:SF2">
    <property type="entry name" value="BLR3452 PROTEIN"/>
    <property type="match status" value="1"/>
</dbReference>
<dbReference type="InterPro" id="IPR029032">
    <property type="entry name" value="AhpD-like"/>
</dbReference>
<dbReference type="GO" id="GO:0051920">
    <property type="term" value="F:peroxiredoxin activity"/>
    <property type="evidence" value="ECO:0007669"/>
    <property type="project" value="InterPro"/>
</dbReference>
<accession>A0A4R3N5S3</accession>